<proteinExistence type="predicted"/>
<dbReference type="EMBL" id="JAGGJA010000001">
    <property type="protein sequence ID" value="MCW9705528.1"/>
    <property type="molecule type" value="Genomic_DNA"/>
</dbReference>
<dbReference type="Proteomes" id="UP001207918">
    <property type="component" value="Unassembled WGS sequence"/>
</dbReference>
<dbReference type="Gene3D" id="3.10.450.50">
    <property type="match status" value="1"/>
</dbReference>
<feature type="domain" description="SnoaL-like" evidence="1">
    <location>
        <begin position="14"/>
        <end position="110"/>
    </location>
</feature>
<comment type="caution">
    <text evidence="2">The sequence shown here is derived from an EMBL/GenBank/DDBJ whole genome shotgun (WGS) entry which is preliminary data.</text>
</comment>
<dbReference type="InterPro" id="IPR037401">
    <property type="entry name" value="SnoaL-like"/>
</dbReference>
<organism evidence="2 3">
    <name type="scientific">Fodinibius salsisoli</name>
    <dbReference type="NCBI Taxonomy" id="2820877"/>
    <lineage>
        <taxon>Bacteria</taxon>
        <taxon>Pseudomonadati</taxon>
        <taxon>Balneolota</taxon>
        <taxon>Balneolia</taxon>
        <taxon>Balneolales</taxon>
        <taxon>Balneolaceae</taxon>
        <taxon>Fodinibius</taxon>
    </lineage>
</organism>
<dbReference type="RefSeq" id="WP_265764192.1">
    <property type="nucleotide sequence ID" value="NZ_JAGGJA010000001.1"/>
</dbReference>
<dbReference type="SUPFAM" id="SSF54427">
    <property type="entry name" value="NTF2-like"/>
    <property type="match status" value="1"/>
</dbReference>
<keyword evidence="3" id="KW-1185">Reference proteome</keyword>
<evidence type="ECO:0000313" key="3">
    <source>
        <dbReference type="Proteomes" id="UP001207918"/>
    </source>
</evidence>
<dbReference type="Pfam" id="PF12680">
    <property type="entry name" value="SnoaL_2"/>
    <property type="match status" value="1"/>
</dbReference>
<reference evidence="2 3" key="1">
    <citation type="submission" date="2021-03" db="EMBL/GenBank/DDBJ databases">
        <title>Aliifodinibius sp. nov., a new bacterium isolated from saline soil.</title>
        <authorList>
            <person name="Galisteo C."/>
            <person name="De La Haba R."/>
            <person name="Sanchez-Porro C."/>
            <person name="Ventosa A."/>
        </authorList>
    </citation>
    <scope>NUCLEOTIDE SEQUENCE [LARGE SCALE GENOMIC DNA]</scope>
    <source>
        <strain evidence="2 3">1BSP15-2V2</strain>
    </source>
</reference>
<dbReference type="InterPro" id="IPR032710">
    <property type="entry name" value="NTF2-like_dom_sf"/>
</dbReference>
<evidence type="ECO:0000313" key="2">
    <source>
        <dbReference type="EMBL" id="MCW9705528.1"/>
    </source>
</evidence>
<accession>A0ABT3PHX7</accession>
<sequence length="126" mass="14207">MGNSESTRKLLETYYEGFAKKVGWESVIAENFEYIGGDMTETTPTIGKDAYIKVINRFSKVYQTMRVKKMVVEGDSAFVVGNYDLMFPNGVSMNGDVAEVWEAKNGKLASLRIFFDTLTFEENTPT</sequence>
<name>A0ABT3PHX7_9BACT</name>
<protein>
    <submittedName>
        <fullName evidence="2">Nuclear transport factor 2 family protein</fullName>
    </submittedName>
</protein>
<gene>
    <name evidence="2" type="ORF">J6I44_01615</name>
</gene>
<evidence type="ECO:0000259" key="1">
    <source>
        <dbReference type="Pfam" id="PF12680"/>
    </source>
</evidence>